<name>A0ABQ1GBN8_9BACL</name>
<proteinExistence type="predicted"/>
<sequence length="60" mass="7340">MNERLKKKLHKIYLYDLVYELSNSDAWRKKWIRLHIGIKFISVNLAMEIYRIFKKKDGPS</sequence>
<evidence type="ECO:0000313" key="1">
    <source>
        <dbReference type="EMBL" id="GGA40509.1"/>
    </source>
</evidence>
<organism evidence="1 2">
    <name type="scientific">Kroppenstedtia guangzhouensis</name>
    <dbReference type="NCBI Taxonomy" id="1274356"/>
    <lineage>
        <taxon>Bacteria</taxon>
        <taxon>Bacillati</taxon>
        <taxon>Bacillota</taxon>
        <taxon>Bacilli</taxon>
        <taxon>Bacillales</taxon>
        <taxon>Thermoactinomycetaceae</taxon>
        <taxon>Kroppenstedtia</taxon>
    </lineage>
</organism>
<accession>A0ABQ1GBN8</accession>
<dbReference type="EMBL" id="BMEX01000003">
    <property type="protein sequence ID" value="GGA40509.1"/>
    <property type="molecule type" value="Genomic_DNA"/>
</dbReference>
<protein>
    <submittedName>
        <fullName evidence="1">Uncharacterized protein</fullName>
    </submittedName>
</protein>
<reference evidence="2" key="1">
    <citation type="journal article" date="2019" name="Int. J. Syst. Evol. Microbiol.">
        <title>The Global Catalogue of Microorganisms (GCM) 10K type strain sequencing project: providing services to taxonomists for standard genome sequencing and annotation.</title>
        <authorList>
            <consortium name="The Broad Institute Genomics Platform"/>
            <consortium name="The Broad Institute Genome Sequencing Center for Infectious Disease"/>
            <person name="Wu L."/>
            <person name="Ma J."/>
        </authorList>
    </citation>
    <scope>NUCLEOTIDE SEQUENCE [LARGE SCALE GENOMIC DNA]</scope>
    <source>
        <strain evidence="2">CGMCC 1.12404</strain>
    </source>
</reference>
<keyword evidence="2" id="KW-1185">Reference proteome</keyword>
<gene>
    <name evidence="1" type="ORF">GCM10007416_11890</name>
</gene>
<evidence type="ECO:0000313" key="2">
    <source>
        <dbReference type="Proteomes" id="UP000617979"/>
    </source>
</evidence>
<comment type="caution">
    <text evidence="1">The sequence shown here is derived from an EMBL/GenBank/DDBJ whole genome shotgun (WGS) entry which is preliminary data.</text>
</comment>
<dbReference type="Proteomes" id="UP000617979">
    <property type="component" value="Unassembled WGS sequence"/>
</dbReference>